<gene>
    <name evidence="1" type="ORF">EZM97_23150</name>
</gene>
<evidence type="ECO:0000313" key="1">
    <source>
        <dbReference type="EMBL" id="TCI09137.1"/>
    </source>
</evidence>
<dbReference type="AlphaFoldDB" id="A0A4R0YNJ0"/>
<sequence>MNGMPLKMPIAKSSLRSLVVAAYTADPSDQLISPVGEHSYSTLFTLIPVALAVLRVAAEIEPRPAAVMEWYRATPIAELGQLTAEQLVALGRAEVVIAFLRSIRDGTRT</sequence>
<evidence type="ECO:0008006" key="3">
    <source>
        <dbReference type="Google" id="ProtNLM"/>
    </source>
</evidence>
<dbReference type="EMBL" id="SJTG01000003">
    <property type="protein sequence ID" value="TCI09137.1"/>
    <property type="molecule type" value="Genomic_DNA"/>
</dbReference>
<name>A0A4R0YNJ0_9GAMM</name>
<comment type="caution">
    <text evidence="1">The sequence shown here is derived from an EMBL/GenBank/DDBJ whole genome shotgun (WGS) entry which is preliminary data.</text>
</comment>
<evidence type="ECO:0000313" key="2">
    <source>
        <dbReference type="Proteomes" id="UP000291822"/>
    </source>
</evidence>
<keyword evidence="2" id="KW-1185">Reference proteome</keyword>
<organism evidence="1 2">
    <name type="scientific">Dyella soli</name>
    <dbReference type="NCBI Taxonomy" id="522319"/>
    <lineage>
        <taxon>Bacteria</taxon>
        <taxon>Pseudomonadati</taxon>
        <taxon>Pseudomonadota</taxon>
        <taxon>Gammaproteobacteria</taxon>
        <taxon>Lysobacterales</taxon>
        <taxon>Rhodanobacteraceae</taxon>
        <taxon>Dyella</taxon>
    </lineage>
</organism>
<reference evidence="1 2" key="1">
    <citation type="submission" date="2019-02" db="EMBL/GenBank/DDBJ databases">
        <title>Dyella amyloliquefaciens sp. nov., isolated from forest soil.</title>
        <authorList>
            <person name="Gao Z.-H."/>
            <person name="Qiu L.-H."/>
        </authorList>
    </citation>
    <scope>NUCLEOTIDE SEQUENCE [LARGE SCALE GENOMIC DNA]</scope>
    <source>
        <strain evidence="1 2">KACC 12747</strain>
    </source>
</reference>
<dbReference type="RefSeq" id="WP_131411244.1">
    <property type="nucleotide sequence ID" value="NZ_SJTG01000003.1"/>
</dbReference>
<dbReference type="Proteomes" id="UP000291822">
    <property type="component" value="Unassembled WGS sequence"/>
</dbReference>
<proteinExistence type="predicted"/>
<protein>
    <recommendedName>
        <fullName evidence="3">DUF2384 domain-containing protein</fullName>
    </recommendedName>
</protein>
<accession>A0A4R0YNJ0</accession>